<accession>A0A9P5LHP4</accession>
<dbReference type="Proteomes" id="UP000722485">
    <property type="component" value="Unassembled WGS sequence"/>
</dbReference>
<sequence length="329" mass="35860">MSILSALYGVGSVFYSNLFVTLPYPGDGEGLSEQTIIVTGANTGLGFEASQHLLRLGLGKLIMAVRDLEKGETARKELLKSTARPSNSIEVWHLDMASYDSVKAFAKRANTTLPRLDVVLANAGIMTTKFNLAEENERTITINFVSTFLLCFLLLPKLRESPSSGKFVIPNSAMHYWAPIKELTPKNNEPIFSRLNDAKVADMAARYQVTKLMVLYATRELAARMEASEKEVIIINTPNPSYCKSGLIREVTSGAPPDFLARSTEMGSRALVHGVLAGAESNGQYLNNCHNQNPAAHVTNKTGAKIQLALFGELLAKLEKICPGVSNNL</sequence>
<comment type="caution">
    <text evidence="2">The sequence shown here is derived from an EMBL/GenBank/DDBJ whole genome shotgun (WGS) entry which is preliminary data.</text>
</comment>
<dbReference type="Gene3D" id="3.40.50.720">
    <property type="entry name" value="NAD(P)-binding Rossmann-like Domain"/>
    <property type="match status" value="1"/>
</dbReference>
<organism evidence="2 3">
    <name type="scientific">Cylindrodendrum hubeiense</name>
    <dbReference type="NCBI Taxonomy" id="595255"/>
    <lineage>
        <taxon>Eukaryota</taxon>
        <taxon>Fungi</taxon>
        <taxon>Dikarya</taxon>
        <taxon>Ascomycota</taxon>
        <taxon>Pezizomycotina</taxon>
        <taxon>Sordariomycetes</taxon>
        <taxon>Hypocreomycetidae</taxon>
        <taxon>Hypocreales</taxon>
        <taxon>Nectriaceae</taxon>
        <taxon>Cylindrodendrum</taxon>
    </lineage>
</organism>
<reference evidence="2" key="1">
    <citation type="submission" date="2020-03" db="EMBL/GenBank/DDBJ databases">
        <title>Draft Genome Sequence of Cylindrodendrum hubeiense.</title>
        <authorList>
            <person name="Buettner E."/>
            <person name="Kellner H."/>
        </authorList>
    </citation>
    <scope>NUCLEOTIDE SEQUENCE</scope>
    <source>
        <strain evidence="2">IHI 201604</strain>
    </source>
</reference>
<evidence type="ECO:0000313" key="3">
    <source>
        <dbReference type="Proteomes" id="UP000722485"/>
    </source>
</evidence>
<proteinExistence type="predicted"/>
<keyword evidence="3" id="KW-1185">Reference proteome</keyword>
<dbReference type="InterPro" id="IPR036291">
    <property type="entry name" value="NAD(P)-bd_dom_sf"/>
</dbReference>
<dbReference type="Pfam" id="PF00106">
    <property type="entry name" value="adh_short"/>
    <property type="match status" value="1"/>
</dbReference>
<keyword evidence="1" id="KW-0560">Oxidoreductase</keyword>
<evidence type="ECO:0000256" key="1">
    <source>
        <dbReference type="ARBA" id="ARBA00023002"/>
    </source>
</evidence>
<evidence type="ECO:0000313" key="2">
    <source>
        <dbReference type="EMBL" id="KAF7553053.1"/>
    </source>
</evidence>
<name>A0A9P5LHP4_9HYPO</name>
<dbReference type="PANTHER" id="PTHR43157">
    <property type="entry name" value="PHOSPHATIDYLINOSITOL-GLYCAN BIOSYNTHESIS CLASS F PROTEIN-RELATED"/>
    <property type="match status" value="1"/>
</dbReference>
<dbReference type="GO" id="GO:0016491">
    <property type="term" value="F:oxidoreductase activity"/>
    <property type="evidence" value="ECO:0007669"/>
    <property type="project" value="UniProtKB-KW"/>
</dbReference>
<protein>
    <submittedName>
        <fullName evidence="2">Uncharacterized protein</fullName>
    </submittedName>
</protein>
<dbReference type="PANTHER" id="PTHR43157:SF31">
    <property type="entry name" value="PHOSPHATIDYLINOSITOL-GLYCAN BIOSYNTHESIS CLASS F PROTEIN"/>
    <property type="match status" value="1"/>
</dbReference>
<dbReference type="InterPro" id="IPR002347">
    <property type="entry name" value="SDR_fam"/>
</dbReference>
<dbReference type="AlphaFoldDB" id="A0A9P5LHP4"/>
<dbReference type="SUPFAM" id="SSF51735">
    <property type="entry name" value="NAD(P)-binding Rossmann-fold domains"/>
    <property type="match status" value="1"/>
</dbReference>
<gene>
    <name evidence="2" type="ORF">G7Z17_g3926</name>
</gene>
<dbReference type="EMBL" id="JAANBB010000051">
    <property type="protein sequence ID" value="KAF7553053.1"/>
    <property type="molecule type" value="Genomic_DNA"/>
</dbReference>
<dbReference type="OrthoDB" id="542013at2759"/>
<dbReference type="PRINTS" id="PR00081">
    <property type="entry name" value="GDHRDH"/>
</dbReference>